<evidence type="ECO:0000313" key="1">
    <source>
        <dbReference type="Proteomes" id="UP000887580"/>
    </source>
</evidence>
<protein>
    <submittedName>
        <fullName evidence="2">Uncharacterized protein</fullName>
    </submittedName>
</protein>
<dbReference type="WBParaSite" id="PS1159_v2.g6730.t1">
    <property type="protein sequence ID" value="PS1159_v2.g6730.t1"/>
    <property type="gene ID" value="PS1159_v2.g6730"/>
</dbReference>
<reference evidence="2" key="1">
    <citation type="submission" date="2022-11" db="UniProtKB">
        <authorList>
            <consortium name="WormBaseParasite"/>
        </authorList>
    </citation>
    <scope>IDENTIFICATION</scope>
</reference>
<proteinExistence type="predicted"/>
<dbReference type="Proteomes" id="UP000887580">
    <property type="component" value="Unplaced"/>
</dbReference>
<name>A0AC35GN49_9BILA</name>
<sequence length="472" mass="55740">MNFYLTAGIDSRCIFVEEEDLCFPHSRLKECLRGFESITSCLPSKKLIMRYEEMMKLYRNIVSAYEDVDKWFNFLLEVDDFAFIKENIESRLGNDFVNVHLWKIYFGFLKKHDEYKSLLKAYSKYCRFFLDDKEMLDEYKKVMTEYGPVKLEWKNLFDFEGEDVAENESASFEMEEVVPLENESANVEMEEVEPFDKKICTLFYDTYQCQNFSLPGPQIFYILNNADHRMLRKLFASCKYFFVKHPTPICYGLSKRYQTSFKKENLDLSRLSNPIMFVKNTFITGRIVAVRRNTVKLSANDPERLFISSLIPHLFRCEAKYLSIVDQSLSFDEVKFLISHGNVVEFCLPDSTILDECGQYVHLEEIMKYLPNVEELVLPNIKVNSETGHALTKLKFNSRIFIFSIWAIFGDPFDENEFLKFVKANRDDKLDLEMSFNEEFNREFEAKLWMIMKCLAVTMKLAVTSHLFNKLC</sequence>
<accession>A0AC35GN49</accession>
<evidence type="ECO:0000313" key="2">
    <source>
        <dbReference type="WBParaSite" id="PS1159_v2.g6730.t1"/>
    </source>
</evidence>
<organism evidence="1 2">
    <name type="scientific">Panagrolaimus sp. PS1159</name>
    <dbReference type="NCBI Taxonomy" id="55785"/>
    <lineage>
        <taxon>Eukaryota</taxon>
        <taxon>Metazoa</taxon>
        <taxon>Ecdysozoa</taxon>
        <taxon>Nematoda</taxon>
        <taxon>Chromadorea</taxon>
        <taxon>Rhabditida</taxon>
        <taxon>Tylenchina</taxon>
        <taxon>Panagrolaimomorpha</taxon>
        <taxon>Panagrolaimoidea</taxon>
        <taxon>Panagrolaimidae</taxon>
        <taxon>Panagrolaimus</taxon>
    </lineage>
</organism>